<accession>A0A9D1GV77</accession>
<evidence type="ECO:0000256" key="4">
    <source>
        <dbReference type="ARBA" id="ARBA00022692"/>
    </source>
</evidence>
<dbReference type="InterPro" id="IPR003445">
    <property type="entry name" value="Cat_transpt"/>
</dbReference>
<feature type="transmembrane region" description="Helical" evidence="8">
    <location>
        <begin position="74"/>
        <end position="97"/>
    </location>
</feature>
<evidence type="ECO:0000256" key="1">
    <source>
        <dbReference type="ARBA" id="ARBA00004651"/>
    </source>
</evidence>
<reference evidence="9" key="1">
    <citation type="submission" date="2020-10" db="EMBL/GenBank/DDBJ databases">
        <authorList>
            <person name="Gilroy R."/>
        </authorList>
    </citation>
    <scope>NUCLEOTIDE SEQUENCE</scope>
    <source>
        <strain evidence="9">CHK33-4379</strain>
    </source>
</reference>
<evidence type="ECO:0000313" key="10">
    <source>
        <dbReference type="Proteomes" id="UP000824136"/>
    </source>
</evidence>
<organism evidence="9 10">
    <name type="scientific">Candidatus Faeciplasma pullistercoris</name>
    <dbReference type="NCBI Taxonomy" id="2840800"/>
    <lineage>
        <taxon>Bacteria</taxon>
        <taxon>Bacillati</taxon>
        <taxon>Bacillota</taxon>
        <taxon>Clostridia</taxon>
        <taxon>Eubacteriales</taxon>
        <taxon>Oscillospiraceae</taxon>
        <taxon>Oscillospiraceae incertae sedis</taxon>
        <taxon>Candidatus Faeciplasma</taxon>
    </lineage>
</organism>
<proteinExistence type="predicted"/>
<feature type="transmembrane region" description="Helical" evidence="8">
    <location>
        <begin position="12"/>
        <end position="31"/>
    </location>
</feature>
<evidence type="ECO:0000256" key="8">
    <source>
        <dbReference type="SAM" id="Phobius"/>
    </source>
</evidence>
<dbReference type="Proteomes" id="UP000824136">
    <property type="component" value="Unassembled WGS sequence"/>
</dbReference>
<feature type="transmembrane region" description="Helical" evidence="8">
    <location>
        <begin position="394"/>
        <end position="416"/>
    </location>
</feature>
<dbReference type="GO" id="GO:0005886">
    <property type="term" value="C:plasma membrane"/>
    <property type="evidence" value="ECO:0007669"/>
    <property type="project" value="UniProtKB-SubCell"/>
</dbReference>
<feature type="transmembrane region" description="Helical" evidence="8">
    <location>
        <begin position="129"/>
        <end position="149"/>
    </location>
</feature>
<dbReference type="GO" id="GO:0008324">
    <property type="term" value="F:monoatomic cation transmembrane transporter activity"/>
    <property type="evidence" value="ECO:0007669"/>
    <property type="project" value="InterPro"/>
</dbReference>
<name>A0A9D1GV77_9FIRM</name>
<keyword evidence="2" id="KW-0813">Transport</keyword>
<comment type="subcellular location">
    <subcellularLocation>
        <location evidence="1">Cell membrane</location>
        <topology evidence="1">Multi-pass membrane protein</topology>
    </subcellularLocation>
</comment>
<evidence type="ECO:0000313" key="9">
    <source>
        <dbReference type="EMBL" id="HIT59358.1"/>
    </source>
</evidence>
<feature type="transmembrane region" description="Helical" evidence="8">
    <location>
        <begin position="339"/>
        <end position="358"/>
    </location>
</feature>
<evidence type="ECO:0000256" key="6">
    <source>
        <dbReference type="ARBA" id="ARBA00023065"/>
    </source>
</evidence>
<gene>
    <name evidence="9" type="ORF">IAC39_06575</name>
</gene>
<protein>
    <submittedName>
        <fullName evidence="9">H(+)-transporting ATPase</fullName>
    </submittedName>
</protein>
<dbReference type="PANTHER" id="PTHR32024:SF1">
    <property type="entry name" value="KTR SYSTEM POTASSIUM UPTAKE PROTEIN B"/>
    <property type="match status" value="1"/>
</dbReference>
<evidence type="ECO:0000256" key="5">
    <source>
        <dbReference type="ARBA" id="ARBA00022989"/>
    </source>
</evidence>
<keyword evidence="6" id="KW-0406">Ion transport</keyword>
<comment type="caution">
    <text evidence="9">The sequence shown here is derived from an EMBL/GenBank/DDBJ whole genome shotgun (WGS) entry which is preliminary data.</text>
</comment>
<dbReference type="AlphaFoldDB" id="A0A9D1GV77"/>
<evidence type="ECO:0000256" key="2">
    <source>
        <dbReference type="ARBA" id="ARBA00022448"/>
    </source>
</evidence>
<dbReference type="PANTHER" id="PTHR32024">
    <property type="entry name" value="TRK SYSTEM POTASSIUM UPTAKE PROTEIN TRKG-RELATED"/>
    <property type="match status" value="1"/>
</dbReference>
<reference evidence="9" key="2">
    <citation type="journal article" date="2021" name="PeerJ">
        <title>Extensive microbial diversity within the chicken gut microbiome revealed by metagenomics and culture.</title>
        <authorList>
            <person name="Gilroy R."/>
            <person name="Ravi A."/>
            <person name="Getino M."/>
            <person name="Pursley I."/>
            <person name="Horton D.L."/>
            <person name="Alikhan N.F."/>
            <person name="Baker D."/>
            <person name="Gharbi K."/>
            <person name="Hall N."/>
            <person name="Watson M."/>
            <person name="Adriaenssens E.M."/>
            <person name="Foster-Nyarko E."/>
            <person name="Jarju S."/>
            <person name="Secka A."/>
            <person name="Antonio M."/>
            <person name="Oren A."/>
            <person name="Chaudhuri R.R."/>
            <person name="La Ragione R."/>
            <person name="Hildebrand F."/>
            <person name="Pallen M.J."/>
        </authorList>
    </citation>
    <scope>NUCLEOTIDE SEQUENCE</scope>
    <source>
        <strain evidence="9">CHK33-4379</strain>
    </source>
</reference>
<feature type="transmembrane region" description="Helical" evidence="8">
    <location>
        <begin position="268"/>
        <end position="292"/>
    </location>
</feature>
<dbReference type="Pfam" id="PF02386">
    <property type="entry name" value="TrkH"/>
    <property type="match status" value="1"/>
</dbReference>
<feature type="transmembrane region" description="Helical" evidence="8">
    <location>
        <begin position="190"/>
        <end position="209"/>
    </location>
</feature>
<feature type="transmembrane region" description="Helical" evidence="8">
    <location>
        <begin position="229"/>
        <end position="248"/>
    </location>
</feature>
<keyword evidence="4 8" id="KW-0812">Transmembrane</keyword>
<keyword evidence="3" id="KW-1003">Cell membrane</keyword>
<sequence>MKELFRKQSPARLIALGFAFVILLGSVLLILPCSVQDGKKLSYIDSLYTSTSAVCVTGLIAVDAGDTFTPLGQFFLAALIQVGGLGVTSVGAGIIMAMGKRVNLKGLNLIREGSNLNSVRGAIRFVKSVLLTTLIIELIGAVLSFLVFVQDYPLLKALGISLFHSVAAFNNSGFDILGNLQNLIPYRDNVALNIITCGLIFFGGIGFLVIQEMRIYKLRWKKYSMHAKVVLTVSAVLILVGTVLLKLTEEITWMGAFFHSVSARTAGFSTYPLGTFSDSGLLILIVLMFIGASPGSTGGGIKTSSFFVLIQGIKSAATNKSEKAFRYAVPRDAFRKASVITLLAIVVIIIGTWLMMLLEPEIRLMDALFEITSAFGTVGLSTGITTELGVGSKLVSIFVMYIGRLGPLTIASLWYFSRGELVRFPEGNIAIG</sequence>
<evidence type="ECO:0000256" key="7">
    <source>
        <dbReference type="ARBA" id="ARBA00023136"/>
    </source>
</evidence>
<evidence type="ECO:0000256" key="3">
    <source>
        <dbReference type="ARBA" id="ARBA00022475"/>
    </source>
</evidence>
<keyword evidence="7 8" id="KW-0472">Membrane</keyword>
<dbReference type="GO" id="GO:0030001">
    <property type="term" value="P:metal ion transport"/>
    <property type="evidence" value="ECO:0007669"/>
    <property type="project" value="UniProtKB-ARBA"/>
</dbReference>
<dbReference type="EMBL" id="DVLL01000021">
    <property type="protein sequence ID" value="HIT59358.1"/>
    <property type="molecule type" value="Genomic_DNA"/>
</dbReference>
<keyword evidence="5 8" id="KW-1133">Transmembrane helix</keyword>